<reference evidence="1 2" key="1">
    <citation type="submission" date="2014-07" db="EMBL/GenBank/DDBJ databases">
        <title>Biosystematic studies on Modestobacter strains isolated from extreme hyper-arid desert soil and from historic building.</title>
        <authorList>
            <person name="Bukarasam K."/>
            <person name="Bull A."/>
            <person name="Girard G."/>
            <person name="van Wezel G."/>
            <person name="Goodfellow M."/>
        </authorList>
    </citation>
    <scope>NUCLEOTIDE SEQUENCE [LARGE SCALE GENOMIC DNA]</scope>
    <source>
        <strain evidence="1 2">KNN45-2b</strain>
    </source>
</reference>
<dbReference type="STRING" id="1522368.IN07_20635"/>
<accession>A0A098Y208</accession>
<dbReference type="OrthoDB" id="5191969at2"/>
<evidence type="ECO:0000313" key="2">
    <source>
        <dbReference type="Proteomes" id="UP000029713"/>
    </source>
</evidence>
<name>A0A098Y208_9ACTN</name>
<comment type="caution">
    <text evidence="1">The sequence shown here is derived from an EMBL/GenBank/DDBJ whole genome shotgun (WGS) entry which is preliminary data.</text>
</comment>
<gene>
    <name evidence="1" type="ORF">IN07_20635</name>
</gene>
<protein>
    <submittedName>
        <fullName evidence="1">Uncharacterized protein</fullName>
    </submittedName>
</protein>
<sequence>MGLRLSVGGVTVLLGPAGARADTMAALDPGSARCAGGHASLSVVRLTAAPGDDVQQRLAAVAQAGTGTASVVLVDRLTDGLAAHDRRTVLAALRPVATAGRAVLVDDGDPIAALSVADTVLRTPALALEQVADADELEQLVG</sequence>
<dbReference type="EMBL" id="JPMX01000096">
    <property type="protein sequence ID" value="KGH44938.1"/>
    <property type="molecule type" value="Genomic_DNA"/>
</dbReference>
<keyword evidence="2" id="KW-1185">Reference proteome</keyword>
<dbReference type="RefSeq" id="WP_036339412.1">
    <property type="nucleotide sequence ID" value="NZ_JPMX01000096.1"/>
</dbReference>
<organism evidence="1 2">
    <name type="scientific">Modestobacter caceresii</name>
    <dbReference type="NCBI Taxonomy" id="1522368"/>
    <lineage>
        <taxon>Bacteria</taxon>
        <taxon>Bacillati</taxon>
        <taxon>Actinomycetota</taxon>
        <taxon>Actinomycetes</taxon>
        <taxon>Geodermatophilales</taxon>
        <taxon>Geodermatophilaceae</taxon>
        <taxon>Modestobacter</taxon>
    </lineage>
</organism>
<proteinExistence type="predicted"/>
<evidence type="ECO:0000313" key="1">
    <source>
        <dbReference type="EMBL" id="KGH44938.1"/>
    </source>
</evidence>
<dbReference type="Proteomes" id="UP000029713">
    <property type="component" value="Unassembled WGS sequence"/>
</dbReference>
<dbReference type="AlphaFoldDB" id="A0A098Y208"/>